<keyword evidence="1 4" id="KW-0413">Isomerase</keyword>
<sequence length="89" mass="9780">MAEEEPQAMDATVEEPTEPLPEWGEDISPEKDGTLFKTVIHEGSPDDGSPMNNDEVFVHYTGKLLNGTVFDSSVERSEPFNSNWAPAPS</sequence>
<protein>
    <recommendedName>
        <fullName evidence="1">peptidylprolyl isomerase</fullName>
        <ecNumber evidence="1">5.2.1.8</ecNumber>
    </recommendedName>
</protein>
<dbReference type="SUPFAM" id="SSF54534">
    <property type="entry name" value="FKBP-like"/>
    <property type="match status" value="1"/>
</dbReference>
<feature type="domain" description="PPIase FKBP-type" evidence="3">
    <location>
        <begin position="53"/>
        <end position="80"/>
    </location>
</feature>
<name>A0AA35R0U8_GEOBA</name>
<dbReference type="AlphaFoldDB" id="A0AA35R0U8"/>
<keyword evidence="5" id="KW-1185">Reference proteome</keyword>
<gene>
    <name evidence="4" type="ORF">GBAR_LOCUS2802</name>
</gene>
<dbReference type="Gene3D" id="3.10.50.40">
    <property type="match status" value="1"/>
</dbReference>
<organism evidence="4 5">
    <name type="scientific">Geodia barretti</name>
    <name type="common">Barrett's horny sponge</name>
    <dbReference type="NCBI Taxonomy" id="519541"/>
    <lineage>
        <taxon>Eukaryota</taxon>
        <taxon>Metazoa</taxon>
        <taxon>Porifera</taxon>
        <taxon>Demospongiae</taxon>
        <taxon>Heteroscleromorpha</taxon>
        <taxon>Tetractinellida</taxon>
        <taxon>Astrophorina</taxon>
        <taxon>Geodiidae</taxon>
        <taxon>Geodia</taxon>
    </lineage>
</organism>
<proteinExistence type="predicted"/>
<accession>A0AA35R0U8</accession>
<dbReference type="GO" id="GO:0003755">
    <property type="term" value="F:peptidyl-prolyl cis-trans isomerase activity"/>
    <property type="evidence" value="ECO:0007669"/>
    <property type="project" value="UniProtKB-KW"/>
</dbReference>
<evidence type="ECO:0000259" key="3">
    <source>
        <dbReference type="PROSITE" id="PS50059"/>
    </source>
</evidence>
<dbReference type="InterPro" id="IPR001179">
    <property type="entry name" value="PPIase_FKBP_dom"/>
</dbReference>
<evidence type="ECO:0000256" key="2">
    <source>
        <dbReference type="SAM" id="MobiDB-lite"/>
    </source>
</evidence>
<dbReference type="EMBL" id="CASHTH010000386">
    <property type="protein sequence ID" value="CAI7999870.1"/>
    <property type="molecule type" value="Genomic_DNA"/>
</dbReference>
<evidence type="ECO:0000256" key="1">
    <source>
        <dbReference type="PROSITE-ProRule" id="PRU00277"/>
    </source>
</evidence>
<dbReference type="EC" id="5.2.1.8" evidence="1"/>
<reference evidence="4" key="1">
    <citation type="submission" date="2023-03" db="EMBL/GenBank/DDBJ databases">
        <authorList>
            <person name="Steffen K."/>
            <person name="Cardenas P."/>
        </authorList>
    </citation>
    <scope>NUCLEOTIDE SEQUENCE</scope>
</reference>
<dbReference type="InterPro" id="IPR046357">
    <property type="entry name" value="PPIase_dom_sf"/>
</dbReference>
<evidence type="ECO:0000313" key="4">
    <source>
        <dbReference type="EMBL" id="CAI7999870.1"/>
    </source>
</evidence>
<comment type="catalytic activity">
    <reaction evidence="1">
        <text>[protein]-peptidylproline (omega=180) = [protein]-peptidylproline (omega=0)</text>
        <dbReference type="Rhea" id="RHEA:16237"/>
        <dbReference type="Rhea" id="RHEA-COMP:10747"/>
        <dbReference type="Rhea" id="RHEA-COMP:10748"/>
        <dbReference type="ChEBI" id="CHEBI:83833"/>
        <dbReference type="ChEBI" id="CHEBI:83834"/>
        <dbReference type="EC" id="5.2.1.8"/>
    </reaction>
</comment>
<dbReference type="Pfam" id="PF00254">
    <property type="entry name" value="FKBP_C"/>
    <property type="match status" value="1"/>
</dbReference>
<dbReference type="Proteomes" id="UP001174909">
    <property type="component" value="Unassembled WGS sequence"/>
</dbReference>
<comment type="caution">
    <text evidence="4">The sequence shown here is derived from an EMBL/GenBank/DDBJ whole genome shotgun (WGS) entry which is preliminary data.</text>
</comment>
<dbReference type="PROSITE" id="PS50059">
    <property type="entry name" value="FKBP_PPIASE"/>
    <property type="match status" value="1"/>
</dbReference>
<feature type="compositionally biased region" description="Acidic residues" evidence="2">
    <location>
        <begin position="1"/>
        <end position="27"/>
    </location>
</feature>
<evidence type="ECO:0000313" key="5">
    <source>
        <dbReference type="Proteomes" id="UP001174909"/>
    </source>
</evidence>
<feature type="region of interest" description="Disordered" evidence="2">
    <location>
        <begin position="1"/>
        <end position="30"/>
    </location>
</feature>
<keyword evidence="1" id="KW-0697">Rotamase</keyword>